<dbReference type="InterPro" id="IPR015797">
    <property type="entry name" value="NUDIX_hydrolase-like_dom_sf"/>
</dbReference>
<dbReference type="Proteomes" id="UP000612893">
    <property type="component" value="Unassembled WGS sequence"/>
</dbReference>
<accession>A0A934NCN0</accession>
<dbReference type="PANTHER" id="PTHR43046">
    <property type="entry name" value="GDP-MANNOSE MANNOSYL HYDROLASE"/>
    <property type="match status" value="1"/>
</dbReference>
<evidence type="ECO:0000313" key="5">
    <source>
        <dbReference type="EMBL" id="MBJ7597532.1"/>
    </source>
</evidence>
<dbReference type="InterPro" id="IPR020476">
    <property type="entry name" value="Nudix_hydrolase"/>
</dbReference>
<keyword evidence="6" id="KW-1185">Reference proteome</keyword>
<proteinExistence type="inferred from homology"/>
<dbReference type="GO" id="GO:0016787">
    <property type="term" value="F:hydrolase activity"/>
    <property type="evidence" value="ECO:0007669"/>
    <property type="project" value="UniProtKB-KW"/>
</dbReference>
<keyword evidence="2 3" id="KW-0378">Hydrolase</keyword>
<comment type="similarity">
    <text evidence="3">Belongs to the Nudix hydrolase family.</text>
</comment>
<dbReference type="EMBL" id="JAEKNR010000065">
    <property type="protein sequence ID" value="MBJ7597532.1"/>
    <property type="molecule type" value="Genomic_DNA"/>
</dbReference>
<dbReference type="InterPro" id="IPR000086">
    <property type="entry name" value="NUDIX_hydrolase_dom"/>
</dbReference>
<evidence type="ECO:0000256" key="3">
    <source>
        <dbReference type="RuleBase" id="RU003476"/>
    </source>
</evidence>
<dbReference type="Pfam" id="PF00293">
    <property type="entry name" value="NUDIX"/>
    <property type="match status" value="1"/>
</dbReference>
<comment type="caution">
    <text evidence="5">The sequence shown here is derived from an EMBL/GenBank/DDBJ whole genome shotgun (WGS) entry which is preliminary data.</text>
</comment>
<dbReference type="InterPro" id="IPR020084">
    <property type="entry name" value="NUDIX_hydrolase_CS"/>
</dbReference>
<organism evidence="5 6">
    <name type="scientific">Candidatus Nephthysia bennettiae</name>
    <dbReference type="NCBI Taxonomy" id="3127016"/>
    <lineage>
        <taxon>Bacteria</taxon>
        <taxon>Bacillati</taxon>
        <taxon>Candidatus Dormiibacterota</taxon>
        <taxon>Candidatus Dormibacteria</taxon>
        <taxon>Candidatus Dormibacterales</taxon>
        <taxon>Candidatus Dormibacteraceae</taxon>
        <taxon>Candidatus Nephthysia</taxon>
    </lineage>
</organism>
<evidence type="ECO:0000313" key="6">
    <source>
        <dbReference type="Proteomes" id="UP000612893"/>
    </source>
</evidence>
<dbReference type="AlphaFoldDB" id="A0A934NCN0"/>
<dbReference type="PROSITE" id="PS00893">
    <property type="entry name" value="NUDIX_BOX"/>
    <property type="match status" value="1"/>
</dbReference>
<evidence type="ECO:0000256" key="1">
    <source>
        <dbReference type="ARBA" id="ARBA00001946"/>
    </source>
</evidence>
<sequence>MTKRIDYYDDPSAPAPNSLVPAASAIVANLQGDILLQRRRDNDLWALPGGAMQLGETIAQAVIREVEEETGLRVEITGLVGLYTDPRHVIAYADGEVRQEFNICFRARVVSGTVRCSDESLAVEFVSRERVQDLPMHPCTQLRVRHYVEDRQEPYLGVRSE</sequence>
<feature type="domain" description="Nudix hydrolase" evidence="4">
    <location>
        <begin position="18"/>
        <end position="152"/>
    </location>
</feature>
<dbReference type="Gene3D" id="3.90.79.10">
    <property type="entry name" value="Nucleoside Triphosphate Pyrophosphohydrolase"/>
    <property type="match status" value="1"/>
</dbReference>
<dbReference type="PRINTS" id="PR00502">
    <property type="entry name" value="NUDIXFAMILY"/>
</dbReference>
<dbReference type="PROSITE" id="PS51462">
    <property type="entry name" value="NUDIX"/>
    <property type="match status" value="1"/>
</dbReference>
<dbReference type="SUPFAM" id="SSF55811">
    <property type="entry name" value="Nudix"/>
    <property type="match status" value="1"/>
</dbReference>
<dbReference type="PANTHER" id="PTHR43046:SF16">
    <property type="entry name" value="ADP-RIBOSE PYROPHOSPHATASE YJHB-RELATED"/>
    <property type="match status" value="1"/>
</dbReference>
<protein>
    <submittedName>
        <fullName evidence="5">NUDIX domain-containing protein</fullName>
    </submittedName>
</protein>
<comment type="cofactor">
    <cofactor evidence="1">
        <name>Mg(2+)</name>
        <dbReference type="ChEBI" id="CHEBI:18420"/>
    </cofactor>
</comment>
<gene>
    <name evidence="5" type="ORF">JF922_05540</name>
</gene>
<reference evidence="5" key="1">
    <citation type="submission" date="2020-10" db="EMBL/GenBank/DDBJ databases">
        <title>Ca. Dormibacterota MAGs.</title>
        <authorList>
            <person name="Montgomery K."/>
        </authorList>
    </citation>
    <scope>NUCLEOTIDE SEQUENCE [LARGE SCALE GENOMIC DNA]</scope>
    <source>
        <strain evidence="5">SC8812_S17_10</strain>
    </source>
</reference>
<name>A0A934NCN0_9BACT</name>
<evidence type="ECO:0000259" key="4">
    <source>
        <dbReference type="PROSITE" id="PS51462"/>
    </source>
</evidence>
<dbReference type="RefSeq" id="WP_338199835.1">
    <property type="nucleotide sequence ID" value="NZ_JAEKNR010000065.1"/>
</dbReference>
<evidence type="ECO:0000256" key="2">
    <source>
        <dbReference type="ARBA" id="ARBA00022801"/>
    </source>
</evidence>